<dbReference type="PANTHER" id="PTHR34109:SF1">
    <property type="entry name" value="VOC DOMAIN-CONTAINING PROTEIN"/>
    <property type="match status" value="1"/>
</dbReference>
<evidence type="ECO:0000313" key="4">
    <source>
        <dbReference type="Proteomes" id="UP001500466"/>
    </source>
</evidence>
<reference evidence="4" key="1">
    <citation type="journal article" date="2019" name="Int. J. Syst. Evol. Microbiol.">
        <title>The Global Catalogue of Microorganisms (GCM) 10K type strain sequencing project: providing services to taxonomists for standard genome sequencing and annotation.</title>
        <authorList>
            <consortium name="The Broad Institute Genomics Platform"/>
            <consortium name="The Broad Institute Genome Sequencing Center for Infectious Disease"/>
            <person name="Wu L."/>
            <person name="Ma J."/>
        </authorList>
    </citation>
    <scope>NUCLEOTIDE SEQUENCE [LARGE SCALE GENOMIC DNA]</scope>
    <source>
        <strain evidence="4">JCM 17986</strain>
    </source>
</reference>
<comment type="caution">
    <text evidence="3">The sequence shown here is derived from an EMBL/GenBank/DDBJ whole genome shotgun (WGS) entry which is preliminary data.</text>
</comment>
<dbReference type="SUPFAM" id="SSF54593">
    <property type="entry name" value="Glyoxalase/Bleomycin resistance protein/Dihydroxybiphenyl dioxygenase"/>
    <property type="match status" value="1"/>
</dbReference>
<evidence type="ECO:0000313" key="3">
    <source>
        <dbReference type="EMBL" id="GAA4967234.1"/>
    </source>
</evidence>
<dbReference type="Pfam" id="PF00903">
    <property type="entry name" value="Glyoxalase"/>
    <property type="match status" value="1"/>
</dbReference>
<feature type="domain" description="VOC" evidence="2">
    <location>
        <begin position="3"/>
        <end position="126"/>
    </location>
</feature>
<organism evidence="3 4">
    <name type="scientific">Yinghuangia aomiensis</name>
    <dbReference type="NCBI Taxonomy" id="676205"/>
    <lineage>
        <taxon>Bacteria</taxon>
        <taxon>Bacillati</taxon>
        <taxon>Actinomycetota</taxon>
        <taxon>Actinomycetes</taxon>
        <taxon>Kitasatosporales</taxon>
        <taxon>Streptomycetaceae</taxon>
        <taxon>Yinghuangia</taxon>
    </lineage>
</organism>
<dbReference type="PANTHER" id="PTHR34109">
    <property type="entry name" value="BNAUNNG04460D PROTEIN-RELATED"/>
    <property type="match status" value="1"/>
</dbReference>
<dbReference type="Proteomes" id="UP001500466">
    <property type="component" value="Unassembled WGS sequence"/>
</dbReference>
<keyword evidence="4" id="KW-1185">Reference proteome</keyword>
<feature type="compositionally biased region" description="Basic and acidic residues" evidence="1">
    <location>
        <begin position="133"/>
        <end position="142"/>
    </location>
</feature>
<accession>A0ABP9HCK6</accession>
<dbReference type="RefSeq" id="WP_345676443.1">
    <property type="nucleotide sequence ID" value="NZ_BAABHS010000011.1"/>
</dbReference>
<name>A0ABP9HCK6_9ACTN</name>
<dbReference type="InterPro" id="IPR037523">
    <property type="entry name" value="VOC_core"/>
</dbReference>
<dbReference type="Gene3D" id="3.30.720.120">
    <property type="match status" value="1"/>
</dbReference>
<sequence>MSTQLHPKLLVADADKAIAFYTQALGATLNHRAAEDDGVVNHAELAVDSIVFALAEKVPEWGWVDPGALGGSPVLLMLTVPDPDATAERMVRHGAELVIPVEDRPYGMRQGRVKDPFGHLWVISGELGWQDRPTPDTRHPTPDTRPLTCDPTRRPLKPLPGVAPAVP</sequence>
<gene>
    <name evidence="3" type="ORF">GCM10023205_35120</name>
</gene>
<dbReference type="PROSITE" id="PS51819">
    <property type="entry name" value="VOC"/>
    <property type="match status" value="1"/>
</dbReference>
<dbReference type="Gene3D" id="3.30.720.110">
    <property type="match status" value="1"/>
</dbReference>
<protein>
    <recommendedName>
        <fullName evidence="2">VOC domain-containing protein</fullName>
    </recommendedName>
</protein>
<feature type="region of interest" description="Disordered" evidence="1">
    <location>
        <begin position="128"/>
        <end position="167"/>
    </location>
</feature>
<dbReference type="InterPro" id="IPR004360">
    <property type="entry name" value="Glyas_Fos-R_dOase_dom"/>
</dbReference>
<dbReference type="InterPro" id="IPR029068">
    <property type="entry name" value="Glyas_Bleomycin-R_OHBP_Dase"/>
</dbReference>
<proteinExistence type="predicted"/>
<evidence type="ECO:0000259" key="2">
    <source>
        <dbReference type="PROSITE" id="PS51819"/>
    </source>
</evidence>
<dbReference type="EMBL" id="BAABHS010000011">
    <property type="protein sequence ID" value="GAA4967234.1"/>
    <property type="molecule type" value="Genomic_DNA"/>
</dbReference>
<dbReference type="CDD" id="cd07246">
    <property type="entry name" value="VOC_like"/>
    <property type="match status" value="1"/>
</dbReference>
<evidence type="ECO:0000256" key="1">
    <source>
        <dbReference type="SAM" id="MobiDB-lite"/>
    </source>
</evidence>